<organism evidence="8 9">
    <name type="scientific">Microbacterium mangrovi</name>
    <dbReference type="NCBI Taxonomy" id="1348253"/>
    <lineage>
        <taxon>Bacteria</taxon>
        <taxon>Bacillati</taxon>
        <taxon>Actinomycetota</taxon>
        <taxon>Actinomycetes</taxon>
        <taxon>Micrococcales</taxon>
        <taxon>Microbacteriaceae</taxon>
        <taxon>Microbacterium</taxon>
    </lineage>
</organism>
<feature type="region of interest" description="Disordered" evidence="6">
    <location>
        <begin position="1"/>
        <end position="20"/>
    </location>
</feature>
<keyword evidence="3" id="KW-0547">Nucleotide-binding</keyword>
<reference evidence="8 9" key="1">
    <citation type="submission" date="2014-11" db="EMBL/GenBank/DDBJ databases">
        <title>Genome sequence of Microbacterium mangrovi MUSC 115(T).</title>
        <authorList>
            <person name="Lee L.-H."/>
        </authorList>
    </citation>
    <scope>NUCLEOTIDE SEQUENCE [LARGE SCALE GENOMIC DNA]</scope>
    <source>
        <strain evidence="8 9">MUSC 115</strain>
    </source>
</reference>
<feature type="domain" description="ABC transporter" evidence="7">
    <location>
        <begin position="23"/>
        <end position="246"/>
    </location>
</feature>
<feature type="region of interest" description="Disordered" evidence="6">
    <location>
        <begin position="308"/>
        <end position="345"/>
    </location>
</feature>
<dbReference type="STRING" id="1348253.LK09_19875"/>
<dbReference type="Gene3D" id="3.40.50.300">
    <property type="entry name" value="P-loop containing nucleotide triphosphate hydrolases"/>
    <property type="match status" value="1"/>
</dbReference>
<dbReference type="InterPro" id="IPR017871">
    <property type="entry name" value="ABC_transporter-like_CS"/>
</dbReference>
<dbReference type="PROSITE" id="PS50893">
    <property type="entry name" value="ABC_TRANSPORTER_2"/>
    <property type="match status" value="1"/>
</dbReference>
<feature type="compositionally biased region" description="Low complexity" evidence="6">
    <location>
        <begin position="1"/>
        <end position="16"/>
    </location>
</feature>
<dbReference type="PANTHER" id="PTHR42711:SF17">
    <property type="entry name" value="ABC TRANSPORTER ATP-BINDING PROTEIN"/>
    <property type="match status" value="1"/>
</dbReference>
<dbReference type="InterPro" id="IPR027417">
    <property type="entry name" value="P-loop_NTPase"/>
</dbReference>
<evidence type="ECO:0000313" key="8">
    <source>
        <dbReference type="EMBL" id="KHK95203.1"/>
    </source>
</evidence>
<gene>
    <name evidence="8" type="ORF">LK09_19875</name>
</gene>
<dbReference type="PROSITE" id="PS00211">
    <property type="entry name" value="ABC_TRANSPORTER_1"/>
    <property type="match status" value="1"/>
</dbReference>
<dbReference type="GO" id="GO:0005886">
    <property type="term" value="C:plasma membrane"/>
    <property type="evidence" value="ECO:0007669"/>
    <property type="project" value="UniProtKB-SubCell"/>
</dbReference>
<dbReference type="GO" id="GO:0046677">
    <property type="term" value="P:response to antibiotic"/>
    <property type="evidence" value="ECO:0007669"/>
    <property type="project" value="UniProtKB-KW"/>
</dbReference>
<keyword evidence="2" id="KW-0813">Transport</keyword>
<dbReference type="GO" id="GO:0016887">
    <property type="term" value="F:ATP hydrolysis activity"/>
    <property type="evidence" value="ECO:0007669"/>
    <property type="project" value="InterPro"/>
</dbReference>
<keyword evidence="5" id="KW-0046">Antibiotic resistance</keyword>
<dbReference type="SMART" id="SM00382">
    <property type="entry name" value="AAA"/>
    <property type="match status" value="1"/>
</dbReference>
<dbReference type="AlphaFoldDB" id="A0A0B1ZVF0"/>
<dbReference type="PANTHER" id="PTHR42711">
    <property type="entry name" value="ABC TRANSPORTER ATP-BINDING PROTEIN"/>
    <property type="match status" value="1"/>
</dbReference>
<dbReference type="Proteomes" id="UP000031030">
    <property type="component" value="Unassembled WGS sequence"/>
</dbReference>
<evidence type="ECO:0000256" key="5">
    <source>
        <dbReference type="ARBA" id="ARBA00023251"/>
    </source>
</evidence>
<evidence type="ECO:0000313" key="9">
    <source>
        <dbReference type="Proteomes" id="UP000031030"/>
    </source>
</evidence>
<protein>
    <submittedName>
        <fullName evidence="8">Multidrug ABC transporter ATPase</fullName>
    </submittedName>
</protein>
<dbReference type="SUPFAM" id="SSF52540">
    <property type="entry name" value="P-loop containing nucleoside triphosphate hydrolases"/>
    <property type="match status" value="1"/>
</dbReference>
<evidence type="ECO:0000259" key="7">
    <source>
        <dbReference type="PROSITE" id="PS50893"/>
    </source>
</evidence>
<comment type="subcellular location">
    <subcellularLocation>
        <location evidence="1">Cell membrane</location>
        <topology evidence="1">Peripheral membrane protein</topology>
    </subcellularLocation>
</comment>
<feature type="compositionally biased region" description="Low complexity" evidence="6">
    <location>
        <begin position="326"/>
        <end position="339"/>
    </location>
</feature>
<proteinExistence type="predicted"/>
<dbReference type="InterPro" id="IPR050763">
    <property type="entry name" value="ABC_transporter_ATP-binding"/>
</dbReference>
<evidence type="ECO:0000256" key="2">
    <source>
        <dbReference type="ARBA" id="ARBA00022448"/>
    </source>
</evidence>
<evidence type="ECO:0000256" key="6">
    <source>
        <dbReference type="SAM" id="MobiDB-lite"/>
    </source>
</evidence>
<accession>A0A0B1ZVF0</accession>
<dbReference type="CDD" id="cd03230">
    <property type="entry name" value="ABC_DR_subfamily_A"/>
    <property type="match status" value="1"/>
</dbReference>
<name>A0A0B1ZVF0_9MICO</name>
<keyword evidence="4" id="KW-0067">ATP-binding</keyword>
<dbReference type="GO" id="GO:0005524">
    <property type="term" value="F:ATP binding"/>
    <property type="evidence" value="ECO:0007669"/>
    <property type="project" value="UniProtKB-KW"/>
</dbReference>
<sequence>MPTPTPAAAGTSPGASGRVGPAVAASGITKSFGKVRAVDGVSLEIEQGEIVAFLGPNGAGKTTTIDMLLGLSHPDTGSVKVFGESPRAAIAHGLVSAVLQTGGLLKDITVRETLQLTASLFADTRPVDEVMKRAGITEIAGRKVGVCSGGQQQRLRFAMALLSDPGLLILDEPTTGMDVEGRRSFWSSIRADADRGRTVLFATHYLDEADEYADRIVLMARGRIVADGTASEIKNLVSGRTVHATLAAADLSVLASLPGVDNVEVKGDRVAIRTKDSDAAARYLLTQTPARDVEITAQNLESVFLALTADTESDHTRPEPVEGQNPGSEDPSTSSGSTSYEGALS</sequence>
<keyword evidence="9" id="KW-1185">Reference proteome</keyword>
<dbReference type="EMBL" id="JTDK01000027">
    <property type="protein sequence ID" value="KHK95203.1"/>
    <property type="molecule type" value="Genomic_DNA"/>
</dbReference>
<dbReference type="InterPro" id="IPR003593">
    <property type="entry name" value="AAA+_ATPase"/>
</dbReference>
<evidence type="ECO:0000256" key="1">
    <source>
        <dbReference type="ARBA" id="ARBA00004202"/>
    </source>
</evidence>
<comment type="caution">
    <text evidence="8">The sequence shown here is derived from an EMBL/GenBank/DDBJ whole genome shotgun (WGS) entry which is preliminary data.</text>
</comment>
<evidence type="ECO:0000256" key="4">
    <source>
        <dbReference type="ARBA" id="ARBA00022840"/>
    </source>
</evidence>
<dbReference type="InterPro" id="IPR003439">
    <property type="entry name" value="ABC_transporter-like_ATP-bd"/>
</dbReference>
<evidence type="ECO:0000256" key="3">
    <source>
        <dbReference type="ARBA" id="ARBA00022741"/>
    </source>
</evidence>
<dbReference type="Pfam" id="PF00005">
    <property type="entry name" value="ABC_tran"/>
    <property type="match status" value="1"/>
</dbReference>